<proteinExistence type="predicted"/>
<dbReference type="GO" id="GO:0016052">
    <property type="term" value="P:carbohydrate catabolic process"/>
    <property type="evidence" value="ECO:0007669"/>
    <property type="project" value="InterPro"/>
</dbReference>
<gene>
    <name evidence="4" type="ORF">SAMN05192553_106168</name>
</gene>
<feature type="domain" description="DUF5916" evidence="3">
    <location>
        <begin position="269"/>
        <end position="367"/>
    </location>
</feature>
<sequence>MGVMLILLSGIPALTTFVYLSLQTLPSTPYRMMRSVLLFIVLFVHSSFLWGQSTTETLVDYRFQIQRAVDPLVVDGKLDEQSWAEAEVVSDFWMQQPLDGIKAGPRTEVRMTYDADHVYIAATCYDVQNYVVQTLERDKSFFEGDGFAVIIDPVNSRTNGFFFGISPFNVQSEDLLGPNAPRELTFSWDNRWFSAVTRLPDRYVVELAIPFKTLRFKKDIATWGINFIRNNMAKNEYYSWTPMPVNFRLYDLGYTGAMRWDKAPDKTGTNISLIPYVTSGAVQDTDTEMTTDLGMDAKVAITSSLNLDLTLNPDFSQVDVDVQQTNLTRFNLRFPEQRDFFLENNDLFTGFGPNSAKPIFTRRIGLDEDNQPIPIAYGARLSGNLNPDFRIGLMNIRTRATPSQAAQNYSVGVFNQSLWERSVLRGYVTNRQAHTAGNGIDKTDFGRNAGMELNYLNESGTWNYFGAFHLSEKSQIGMGNYRQLGFEYGGRKWNFRLNYYGMEDDYYADMGFIPQMRNYDALNDTVYHLGMEHFHGRIGYIIRPENGSRIVAHDIQLRNTINYYTDWSFMDNELRLDYQIRFRNTSRIDFQAQGLDTRLLFHTGFTEGEPLQPGLYRYPRVSLSYSSDARTGLPFRGEIGSGRFYNGYLTSYLLELNLRRQPWGLFSLSWEQNDLSLPEPHGTSTLTLISTRSEINFSTNMFWTSFLQYNTQQENFNINSRLQWRYLPMSDFFVVYTYNYSFSPFIETRRNQALLLKFTYMFTI</sequence>
<dbReference type="GO" id="GO:0004553">
    <property type="term" value="F:hydrolase activity, hydrolyzing O-glycosyl compounds"/>
    <property type="evidence" value="ECO:0007669"/>
    <property type="project" value="InterPro"/>
</dbReference>
<evidence type="ECO:0000313" key="5">
    <source>
        <dbReference type="Proteomes" id="UP000199403"/>
    </source>
</evidence>
<dbReference type="GO" id="GO:0030246">
    <property type="term" value="F:carbohydrate binding"/>
    <property type="evidence" value="ECO:0007669"/>
    <property type="project" value="InterPro"/>
</dbReference>
<dbReference type="STRING" id="1416801.SAMN05192553_106168"/>
<dbReference type="AlphaFoldDB" id="A0A1H7AFV2"/>
<dbReference type="InterPro" id="IPR010502">
    <property type="entry name" value="Carb-bd_dom_fam9"/>
</dbReference>
<dbReference type="Gene3D" id="2.60.40.1190">
    <property type="match status" value="1"/>
</dbReference>
<accession>A0A1H7AFV2</accession>
<evidence type="ECO:0000313" key="4">
    <source>
        <dbReference type="EMBL" id="SEJ62747.1"/>
    </source>
</evidence>
<organism evidence="4 5">
    <name type="scientific">Cyclobacterium xiamenense</name>
    <dbReference type="NCBI Taxonomy" id="1297121"/>
    <lineage>
        <taxon>Bacteria</taxon>
        <taxon>Pseudomonadati</taxon>
        <taxon>Bacteroidota</taxon>
        <taxon>Cytophagia</taxon>
        <taxon>Cytophagales</taxon>
        <taxon>Cyclobacteriaceae</taxon>
        <taxon>Cyclobacterium</taxon>
    </lineage>
</organism>
<evidence type="ECO:0000256" key="1">
    <source>
        <dbReference type="SAM" id="Phobius"/>
    </source>
</evidence>
<name>A0A1H7AFV2_9BACT</name>
<dbReference type="Pfam" id="PF06452">
    <property type="entry name" value="CBM9_1"/>
    <property type="match status" value="1"/>
</dbReference>
<evidence type="ECO:0000259" key="2">
    <source>
        <dbReference type="Pfam" id="PF06452"/>
    </source>
</evidence>
<dbReference type="OrthoDB" id="9786766at2"/>
<dbReference type="EMBL" id="FNZH01000006">
    <property type="protein sequence ID" value="SEJ62747.1"/>
    <property type="molecule type" value="Genomic_DNA"/>
</dbReference>
<reference evidence="5" key="1">
    <citation type="submission" date="2016-10" db="EMBL/GenBank/DDBJ databases">
        <authorList>
            <person name="Varghese N."/>
            <person name="Submissions S."/>
        </authorList>
    </citation>
    <scope>NUCLEOTIDE SEQUENCE [LARGE SCALE GENOMIC DNA]</scope>
    <source>
        <strain evidence="5">IBRC-M 10761</strain>
    </source>
</reference>
<dbReference type="InterPro" id="IPR045670">
    <property type="entry name" value="DUF5916"/>
</dbReference>
<keyword evidence="5" id="KW-1185">Reference proteome</keyword>
<protein>
    <submittedName>
        <fullName evidence="4">Carbohydrate family 9 binding domain-like</fullName>
    </submittedName>
</protein>
<evidence type="ECO:0000259" key="3">
    <source>
        <dbReference type="Pfam" id="PF19313"/>
    </source>
</evidence>
<feature type="transmembrane region" description="Helical" evidence="1">
    <location>
        <begin position="6"/>
        <end position="22"/>
    </location>
</feature>
<feature type="transmembrane region" description="Helical" evidence="1">
    <location>
        <begin position="34"/>
        <end position="51"/>
    </location>
</feature>
<keyword evidence="1" id="KW-0812">Transmembrane</keyword>
<dbReference type="CDD" id="cd09618">
    <property type="entry name" value="CBM9_like_2"/>
    <property type="match status" value="1"/>
</dbReference>
<dbReference type="Proteomes" id="UP000199403">
    <property type="component" value="Unassembled WGS sequence"/>
</dbReference>
<keyword evidence="1" id="KW-0472">Membrane</keyword>
<feature type="domain" description="Carbohydrate-binding" evidence="2">
    <location>
        <begin position="74"/>
        <end position="235"/>
    </location>
</feature>
<dbReference type="Pfam" id="PF19313">
    <property type="entry name" value="DUF5916"/>
    <property type="match status" value="1"/>
</dbReference>
<keyword evidence="1" id="KW-1133">Transmembrane helix</keyword>
<dbReference type="SUPFAM" id="SSF49344">
    <property type="entry name" value="CBD9-like"/>
    <property type="match status" value="1"/>
</dbReference>